<evidence type="ECO:0000313" key="12">
    <source>
        <dbReference type="Proteomes" id="UP000275076"/>
    </source>
</evidence>
<dbReference type="Gene3D" id="1.20.1260.30">
    <property type="match status" value="1"/>
</dbReference>
<dbReference type="GO" id="GO:0003677">
    <property type="term" value="F:DNA binding"/>
    <property type="evidence" value="ECO:0007669"/>
    <property type="project" value="InterPro"/>
</dbReference>
<proteinExistence type="inferred from homology"/>
<dbReference type="Gene3D" id="3.40.50.150">
    <property type="entry name" value="Vaccinia Virus protein VP39"/>
    <property type="match status" value="1"/>
</dbReference>
<keyword evidence="8" id="KW-0175">Coiled coil</keyword>
<dbReference type="InterPro" id="IPR029063">
    <property type="entry name" value="SAM-dependent_MTases_sf"/>
</dbReference>
<keyword evidence="6" id="KW-0680">Restriction system</keyword>
<reference evidence="11 12" key="1">
    <citation type="submission" date="2018-10" db="EMBL/GenBank/DDBJ databases">
        <title>Draft genome sequence of Bacillus salarius IM0101, isolated from a hypersaline soil in Inner Mongolia, China.</title>
        <authorList>
            <person name="Yamprayoonswat W."/>
            <person name="Boonvisut S."/>
            <person name="Jumpathong W."/>
            <person name="Sittihan S."/>
            <person name="Ruangsuj P."/>
            <person name="Wanthongcharoen S."/>
            <person name="Thongpramul N."/>
            <person name="Pimmason S."/>
            <person name="Yu B."/>
            <person name="Yasawong M."/>
        </authorList>
    </citation>
    <scope>NUCLEOTIDE SEQUENCE [LARGE SCALE GENOMIC DNA]</scope>
    <source>
        <strain evidence="11 12">IM0101</strain>
    </source>
</reference>
<dbReference type="Proteomes" id="UP000275076">
    <property type="component" value="Unassembled WGS sequence"/>
</dbReference>
<dbReference type="GO" id="GO:0009007">
    <property type="term" value="F:site-specific DNA-methyltransferase (adenine-specific) activity"/>
    <property type="evidence" value="ECO:0007669"/>
    <property type="project" value="UniProtKB-EC"/>
</dbReference>
<dbReference type="PANTHER" id="PTHR42998">
    <property type="entry name" value="TYPE I RESTRICTION ENZYME HINDVIIP M PROTEIN-RELATED"/>
    <property type="match status" value="1"/>
</dbReference>
<evidence type="ECO:0000256" key="5">
    <source>
        <dbReference type="ARBA" id="ARBA00022691"/>
    </source>
</evidence>
<dbReference type="AlphaFoldDB" id="A0A3R9P2M0"/>
<dbReference type="PRINTS" id="PR00507">
    <property type="entry name" value="N12N6MTFRASE"/>
</dbReference>
<dbReference type="InterPro" id="IPR052916">
    <property type="entry name" value="Type-I_RE_MTase_Subunit"/>
</dbReference>
<comment type="similarity">
    <text evidence="1">Belongs to the N(4)/N(6)-methyltransferase family.</text>
</comment>
<feature type="domain" description="N6 adenine-specific DNA methyltransferase N-terminal" evidence="10">
    <location>
        <begin position="13"/>
        <end position="139"/>
    </location>
</feature>
<dbReference type="GO" id="GO:0032259">
    <property type="term" value="P:methylation"/>
    <property type="evidence" value="ECO:0007669"/>
    <property type="project" value="UniProtKB-KW"/>
</dbReference>
<evidence type="ECO:0000256" key="3">
    <source>
        <dbReference type="ARBA" id="ARBA00022603"/>
    </source>
</evidence>
<evidence type="ECO:0000256" key="1">
    <source>
        <dbReference type="ARBA" id="ARBA00006594"/>
    </source>
</evidence>
<dbReference type="InterPro" id="IPR022749">
    <property type="entry name" value="D12N6_MeTrfase_N"/>
</dbReference>
<feature type="coiled-coil region" evidence="8">
    <location>
        <begin position="465"/>
        <end position="499"/>
    </location>
</feature>
<evidence type="ECO:0000259" key="9">
    <source>
        <dbReference type="Pfam" id="PF02384"/>
    </source>
</evidence>
<dbReference type="GO" id="GO:0008170">
    <property type="term" value="F:N-methyltransferase activity"/>
    <property type="evidence" value="ECO:0007669"/>
    <property type="project" value="InterPro"/>
</dbReference>
<dbReference type="InterPro" id="IPR003356">
    <property type="entry name" value="DNA_methylase_A-5"/>
</dbReference>
<dbReference type="GO" id="GO:0009307">
    <property type="term" value="P:DNA restriction-modification system"/>
    <property type="evidence" value="ECO:0007669"/>
    <property type="project" value="UniProtKB-KW"/>
</dbReference>
<comment type="caution">
    <text evidence="11">The sequence shown here is derived from an EMBL/GenBank/DDBJ whole genome shotgun (WGS) entry which is preliminary data.</text>
</comment>
<evidence type="ECO:0000313" key="11">
    <source>
        <dbReference type="EMBL" id="RSL29693.1"/>
    </source>
</evidence>
<dbReference type="PANTHER" id="PTHR42998:SF1">
    <property type="entry name" value="TYPE I RESTRICTION ENZYME HINDI METHYLASE SUBUNIT"/>
    <property type="match status" value="1"/>
</dbReference>
<evidence type="ECO:0000259" key="10">
    <source>
        <dbReference type="Pfam" id="PF12161"/>
    </source>
</evidence>
<dbReference type="SUPFAM" id="SSF53335">
    <property type="entry name" value="S-adenosyl-L-methionine-dependent methyltransferases"/>
    <property type="match status" value="1"/>
</dbReference>
<accession>A0A3R9P2M0</accession>
<evidence type="ECO:0000256" key="2">
    <source>
        <dbReference type="ARBA" id="ARBA00011900"/>
    </source>
</evidence>
<comment type="catalytic activity">
    <reaction evidence="7">
        <text>a 2'-deoxyadenosine in DNA + S-adenosyl-L-methionine = an N(6)-methyl-2'-deoxyadenosine in DNA + S-adenosyl-L-homocysteine + H(+)</text>
        <dbReference type="Rhea" id="RHEA:15197"/>
        <dbReference type="Rhea" id="RHEA-COMP:12418"/>
        <dbReference type="Rhea" id="RHEA-COMP:12419"/>
        <dbReference type="ChEBI" id="CHEBI:15378"/>
        <dbReference type="ChEBI" id="CHEBI:57856"/>
        <dbReference type="ChEBI" id="CHEBI:59789"/>
        <dbReference type="ChEBI" id="CHEBI:90615"/>
        <dbReference type="ChEBI" id="CHEBI:90616"/>
        <dbReference type="EC" id="2.1.1.72"/>
    </reaction>
</comment>
<feature type="domain" description="DNA methylase adenine-specific" evidence="9">
    <location>
        <begin position="151"/>
        <end position="470"/>
    </location>
</feature>
<keyword evidence="3 11" id="KW-0489">Methyltransferase</keyword>
<dbReference type="InterPro" id="IPR002052">
    <property type="entry name" value="DNA_methylase_N6_adenine_CS"/>
</dbReference>
<dbReference type="Pfam" id="PF02384">
    <property type="entry name" value="N6_Mtase"/>
    <property type="match status" value="1"/>
</dbReference>
<dbReference type="OrthoDB" id="9814572at2"/>
<evidence type="ECO:0000256" key="4">
    <source>
        <dbReference type="ARBA" id="ARBA00022679"/>
    </source>
</evidence>
<dbReference type="Pfam" id="PF12161">
    <property type="entry name" value="HsdM_N"/>
    <property type="match status" value="1"/>
</dbReference>
<dbReference type="PROSITE" id="PS00092">
    <property type="entry name" value="N6_MTASE"/>
    <property type="match status" value="1"/>
</dbReference>
<organism evidence="11 12">
    <name type="scientific">Salibacterium salarium</name>
    <dbReference type="NCBI Taxonomy" id="284579"/>
    <lineage>
        <taxon>Bacteria</taxon>
        <taxon>Bacillati</taxon>
        <taxon>Bacillota</taxon>
        <taxon>Bacilli</taxon>
        <taxon>Bacillales</taxon>
        <taxon>Bacillaceae</taxon>
    </lineage>
</organism>
<name>A0A3R9P2M0_9BACI</name>
<protein>
    <recommendedName>
        <fullName evidence="2">site-specific DNA-methyltransferase (adenine-specific)</fullName>
        <ecNumber evidence="2">2.1.1.72</ecNumber>
    </recommendedName>
</protein>
<keyword evidence="5" id="KW-0949">S-adenosyl-L-methionine</keyword>
<dbReference type="RefSeq" id="WP_125562033.1">
    <property type="nucleotide sequence ID" value="NZ_RBVX01000055.1"/>
</dbReference>
<keyword evidence="4 11" id="KW-0808">Transferase</keyword>
<evidence type="ECO:0000256" key="7">
    <source>
        <dbReference type="ARBA" id="ARBA00047942"/>
    </source>
</evidence>
<dbReference type="EC" id="2.1.1.72" evidence="2"/>
<sequence>MSKQETSANIGYEEKLWQMADKLRGSMDAAEYKHVVLGLLFLKYVSDSFEELHNKLKEVEDADEEDRDEYLAENVFWIPKEARWENLKANAKQPEIGQLVDNAMIAIEKENNSLKGILPKNYARSDLDKQRLGETIDLFSSIQVGDEEGKASDVLGRVYEYFLAQFASAEGKNGGEFYTPRSVVQMLVEMIEPYKGRIYDPACGSGGMFIQSEKFVESHQGKLGDIAVYGQESNPTTWRLCKMNLAIRGIDSDLGGEQADTFHKDLHKSLKADYILANPPFNISDWGGNRLLEDPRWNFGIPPEGNANYAWIQHMVSKLAPSGTAGFVLANGSMSTSQKSELEIRKNLVNNDLVECIVTLPGQLFYSTQIPVSLWFVTKNKAARGQRNRKGETLFIDARKLGHMADRTHREFSKENIHTVADTFHAWRGTNDQEYEDILGFCKAATLEDIQEHEYILTPGRYVGVEKAVEDEEAFEEKMARLTEDLAEQFAKSNTLEEDIRQRLRGIGYEV</sequence>
<keyword evidence="12" id="KW-1185">Reference proteome</keyword>
<dbReference type="EMBL" id="RBVX01000055">
    <property type="protein sequence ID" value="RSL29693.1"/>
    <property type="molecule type" value="Genomic_DNA"/>
</dbReference>
<dbReference type="InterPro" id="IPR038333">
    <property type="entry name" value="T1MK-like_N_sf"/>
</dbReference>
<gene>
    <name evidence="11" type="ORF">D7Z54_29875</name>
</gene>
<evidence type="ECO:0000256" key="8">
    <source>
        <dbReference type="SAM" id="Coils"/>
    </source>
</evidence>
<evidence type="ECO:0000256" key="6">
    <source>
        <dbReference type="ARBA" id="ARBA00022747"/>
    </source>
</evidence>